<dbReference type="InterPro" id="IPR012762">
    <property type="entry name" value="Ubiq_biosynth_COQ9"/>
</dbReference>
<keyword evidence="4" id="KW-0809">Transit peptide</keyword>
<dbReference type="EMBL" id="FWXB01000023">
    <property type="protein sequence ID" value="SMC14278.1"/>
    <property type="molecule type" value="Genomic_DNA"/>
</dbReference>
<keyword evidence="9" id="KW-1185">Reference proteome</keyword>
<dbReference type="NCBIfam" id="TIGR02396">
    <property type="entry name" value="diverge_rpsU"/>
    <property type="match status" value="1"/>
</dbReference>
<dbReference type="Proteomes" id="UP000193224">
    <property type="component" value="Unassembled WGS sequence"/>
</dbReference>
<evidence type="ECO:0000256" key="4">
    <source>
        <dbReference type="ARBA" id="ARBA00022946"/>
    </source>
</evidence>
<dbReference type="GO" id="GO:0008289">
    <property type="term" value="F:lipid binding"/>
    <property type="evidence" value="ECO:0007669"/>
    <property type="project" value="UniProtKB-KW"/>
</dbReference>
<dbReference type="Pfam" id="PF08511">
    <property type="entry name" value="COQ9"/>
    <property type="match status" value="1"/>
</dbReference>
<protein>
    <recommendedName>
        <fullName evidence="7">COQ9 C-terminal domain-containing protein</fullName>
    </recommendedName>
</protein>
<evidence type="ECO:0000256" key="1">
    <source>
        <dbReference type="ARBA" id="ARBA00004749"/>
    </source>
</evidence>
<comment type="pathway">
    <text evidence="1">Cofactor biosynthesis; ubiquinone biosynthesis.</text>
</comment>
<evidence type="ECO:0000259" key="7">
    <source>
        <dbReference type="Pfam" id="PF08511"/>
    </source>
</evidence>
<dbReference type="InterPro" id="IPR013718">
    <property type="entry name" value="COQ9_C"/>
</dbReference>
<comment type="similarity">
    <text evidence="2">Belongs to the COQ9 family.</text>
</comment>
<feature type="domain" description="COQ9 C-terminal" evidence="7">
    <location>
        <begin position="115"/>
        <end position="184"/>
    </location>
</feature>
<dbReference type="PANTHER" id="PTHR21427">
    <property type="entry name" value="UBIQUINONE BIOSYNTHESIS PROTEIN COQ9, MITOCHONDRIAL"/>
    <property type="match status" value="1"/>
</dbReference>
<sequence>MSNHEIKAKLLEAAKNHVPFDGWGEATFRAAIDEAGIELGVARAVCPRGAVDLALAYHEAGDQAMLAVIGAADLTEMKFRDRITFAVRARLDAVEDKELVRRGMALFSLPVYAADGAHLIWKTCDRIWVALGDSSNDINWYTKRMTLSGVYSATVLYWLGDDSPGHQATNEFLDRRIEDVMQIEKFKAQMRENKLLSGLMAGPLAFVGRIKAPQGGQQAGMPGRWTRP</sequence>
<dbReference type="PANTHER" id="PTHR21427:SF19">
    <property type="entry name" value="UBIQUINONE BIOSYNTHESIS PROTEIN COQ9, MITOCHONDRIAL"/>
    <property type="match status" value="1"/>
</dbReference>
<evidence type="ECO:0000313" key="8">
    <source>
        <dbReference type="EMBL" id="SMC14278.1"/>
    </source>
</evidence>
<evidence type="ECO:0000256" key="5">
    <source>
        <dbReference type="ARBA" id="ARBA00023121"/>
    </source>
</evidence>
<keyword evidence="3" id="KW-0831">Ubiquinone biosynthesis</keyword>
<comment type="function">
    <text evidence="6">Membrane-associated protein that warps the membrane surface to access and bind aromatic isoprenes with high specificity, including ubiquinone (CoQ) isoprene intermediates and presents them directly to COQ7, therefore facilitating the COQ7-mediated hydroxylase step. Participates in the biosynthesis of coenzyme Q, also named ubiquinone, an essential lipid-soluble electron transporter for aerobic cellular respiration.</text>
</comment>
<accession>A0A1X7BXF4</accession>
<dbReference type="OrthoDB" id="7201143at2"/>
<evidence type="ECO:0000256" key="2">
    <source>
        <dbReference type="ARBA" id="ARBA00010766"/>
    </source>
</evidence>
<keyword evidence="5" id="KW-0446">Lipid-binding</keyword>
<evidence type="ECO:0000313" key="9">
    <source>
        <dbReference type="Proteomes" id="UP000193224"/>
    </source>
</evidence>
<dbReference type="AlphaFoldDB" id="A0A1X7BXF4"/>
<gene>
    <name evidence="8" type="ORF">ROA7745_04144</name>
</gene>
<name>A0A1X7BXF4_9RHOB</name>
<dbReference type="Gene3D" id="1.10.357.10">
    <property type="entry name" value="Tetracycline Repressor, domain 2"/>
    <property type="match status" value="1"/>
</dbReference>
<dbReference type="RefSeq" id="WP_085802181.1">
    <property type="nucleotide sequence ID" value="NZ_FWXB01000023.1"/>
</dbReference>
<reference evidence="8 9" key="1">
    <citation type="submission" date="2017-03" db="EMBL/GenBank/DDBJ databases">
        <authorList>
            <person name="Afonso C.L."/>
            <person name="Miller P.J."/>
            <person name="Scott M.A."/>
            <person name="Spackman E."/>
            <person name="Goraichik I."/>
            <person name="Dimitrov K.M."/>
            <person name="Suarez D.L."/>
            <person name="Swayne D.E."/>
        </authorList>
    </citation>
    <scope>NUCLEOTIDE SEQUENCE [LARGE SCALE GENOMIC DNA]</scope>
    <source>
        <strain evidence="8 9">CECT 7745</strain>
    </source>
</reference>
<evidence type="ECO:0000256" key="3">
    <source>
        <dbReference type="ARBA" id="ARBA00022688"/>
    </source>
</evidence>
<organism evidence="8 9">
    <name type="scientific">Roseovarius aestuarii</name>
    <dbReference type="NCBI Taxonomy" id="475083"/>
    <lineage>
        <taxon>Bacteria</taxon>
        <taxon>Pseudomonadati</taxon>
        <taxon>Pseudomonadota</taxon>
        <taxon>Alphaproteobacteria</taxon>
        <taxon>Rhodobacterales</taxon>
        <taxon>Roseobacteraceae</taxon>
        <taxon>Roseovarius</taxon>
    </lineage>
</organism>
<proteinExistence type="inferred from homology"/>
<evidence type="ECO:0000256" key="6">
    <source>
        <dbReference type="ARBA" id="ARBA00058104"/>
    </source>
</evidence>
<dbReference type="GO" id="GO:0006744">
    <property type="term" value="P:ubiquinone biosynthetic process"/>
    <property type="evidence" value="ECO:0007669"/>
    <property type="project" value="UniProtKB-KW"/>
</dbReference>